<proteinExistence type="predicted"/>
<comment type="caution">
    <text evidence="1">The sequence shown here is derived from an EMBL/GenBank/DDBJ whole genome shotgun (WGS) entry which is preliminary data.</text>
</comment>
<reference evidence="1 2" key="1">
    <citation type="submission" date="2020-08" db="EMBL/GenBank/DDBJ databases">
        <title>Above-ground endophytic microbial communities from plants in different locations in the United States.</title>
        <authorList>
            <person name="Frank C."/>
        </authorList>
    </citation>
    <scope>NUCLEOTIDE SEQUENCE [LARGE SCALE GENOMIC DNA]</scope>
    <source>
        <strain evidence="1 2">WP4_2_2</strain>
    </source>
</reference>
<evidence type="ECO:0000313" key="2">
    <source>
        <dbReference type="Proteomes" id="UP000571554"/>
    </source>
</evidence>
<evidence type="ECO:0000313" key="1">
    <source>
        <dbReference type="EMBL" id="MBB6106519.1"/>
    </source>
</evidence>
<gene>
    <name evidence="1" type="ORF">F4827_006394</name>
</gene>
<dbReference type="EMBL" id="JACHBW010000027">
    <property type="protein sequence ID" value="MBB6106519.1"/>
    <property type="molecule type" value="Genomic_DNA"/>
</dbReference>
<name>A0A7W9U3V1_9BURK</name>
<dbReference type="PROSITE" id="PS51257">
    <property type="entry name" value="PROKAR_LIPOPROTEIN"/>
    <property type="match status" value="1"/>
</dbReference>
<protein>
    <submittedName>
        <fullName evidence="1">Uncharacterized protein</fullName>
    </submittedName>
</protein>
<sequence length="39" mass="3975">MKRQIFLATLAASLVAAGCLLALPARATAAALTVTSQLF</sequence>
<dbReference type="AlphaFoldDB" id="A0A7W9U3V1"/>
<dbReference type="Proteomes" id="UP000571554">
    <property type="component" value="Unassembled WGS sequence"/>
</dbReference>
<keyword evidence="2" id="KW-1185">Reference proteome</keyword>
<accession>A0A7W9U3V1</accession>
<organism evidence="1 2">
    <name type="scientific">Paraburkholderia bannensis</name>
    <dbReference type="NCBI Taxonomy" id="765414"/>
    <lineage>
        <taxon>Bacteria</taxon>
        <taxon>Pseudomonadati</taxon>
        <taxon>Pseudomonadota</taxon>
        <taxon>Betaproteobacteria</taxon>
        <taxon>Burkholderiales</taxon>
        <taxon>Burkholderiaceae</taxon>
        <taxon>Paraburkholderia</taxon>
    </lineage>
</organism>